<sequence length="569" mass="62638">MAPKQVILERFAEEMGTKMTLNKFGSKLKMPTNFLQMSNYVQKHVFQTKPPSDPTRYMFFATRVRMNSGYIWPSLTGKNYMASKLKFGTPDYDVEDPLLHFSGWSMTEGGNAPQETQLPGNDVIIDAVELFDSAGVKYVMTNASNPGVTIPSGNTGFWFRSLTPLKLIKNTNFTVITKWHNNVGQNYVGAYRIQKQRGEKFWGAADGTALQALIDADAPVTTEFDVFYDVAPGAQNASQVQCFGPDMMVAKGDWDGRDVALILADSFGASRQEISATADARGNMGPLARALDDKATGRVAHHFMGCPGAKCQNECLTSALKRWDILDEVKNTYNGGTNYPFTIVANEMASNDASSDVPGTWMVRLVGLMNRVRTRIGASIPYWQFTVPPRNSTTASYSTAAAISVLSTLWSTNRNDLNTRIRNKTGYAHDGYLELDRAWTNYPTDPDKFASITDIWGATPNYLTNYTPGGGTSSGIFAKGTIDFNPIIGESYIAEYQTGTWGGRIVSTIDSVNPNGTLNVTFTTESATAFQATSKIYPGISPDGVHCYGAYYRDWVAPRLLAEKTKLHF</sequence>
<name>A0A6B9J1L2_9CAUD</name>
<protein>
    <submittedName>
        <fullName evidence="1">Uncharacterized protein</fullName>
    </submittedName>
</protein>
<dbReference type="Proteomes" id="UP000433502">
    <property type="component" value="Segment"/>
</dbReference>
<accession>A0A6B9J1L2</accession>
<evidence type="ECO:0000313" key="2">
    <source>
        <dbReference type="Proteomes" id="UP000433502"/>
    </source>
</evidence>
<reference evidence="1 2" key="1">
    <citation type="submission" date="2019-10" db="EMBL/GenBank/DDBJ databases">
        <title>Complete genome sequence of bacteriophage vB_RLeM_RL2RES.</title>
        <authorList>
            <person name="Gunathilake D."/>
            <person name="Bhat S."/>
            <person name="Yost C.K."/>
            <person name="Hynes M.F."/>
        </authorList>
    </citation>
    <scope>NUCLEOTIDE SEQUENCE [LARGE SCALE GENOMIC DNA]</scope>
</reference>
<gene>
    <name evidence="1" type="ORF">RL2RES_034</name>
</gene>
<evidence type="ECO:0000313" key="1">
    <source>
        <dbReference type="EMBL" id="QGZ14114.1"/>
    </source>
</evidence>
<dbReference type="EMBL" id="MN549361">
    <property type="protein sequence ID" value="QGZ14114.1"/>
    <property type="molecule type" value="Genomic_DNA"/>
</dbReference>
<proteinExistence type="predicted"/>
<keyword evidence="2" id="KW-1185">Reference proteome</keyword>
<organism evidence="1 2">
    <name type="scientific">Rhizobium phage RL2RES</name>
    <dbReference type="NCBI Taxonomy" id="103371"/>
    <lineage>
        <taxon>Viruses</taxon>
        <taxon>Duplodnaviria</taxon>
        <taxon>Heunggongvirae</taxon>
        <taxon>Uroviricota</taxon>
        <taxon>Caudoviricetes</taxon>
        <taxon>Pootjesviridae</taxon>
        <taxon>Innesvirus</taxon>
        <taxon>Innesvirus RL2RES</taxon>
    </lineage>
</organism>